<accession>A0A8J4FBB5</accession>
<comment type="caution">
    <text evidence="4">The sequence shown here is derived from an EMBL/GenBank/DDBJ whole genome shotgun (WGS) entry which is preliminary data.</text>
</comment>
<name>A0A8J4FBB5_9CHLO</name>
<protein>
    <recommendedName>
        <fullName evidence="3">SRR1-like domain-containing protein</fullName>
    </recommendedName>
</protein>
<evidence type="ECO:0000313" key="5">
    <source>
        <dbReference type="Proteomes" id="UP000747399"/>
    </source>
</evidence>
<dbReference type="PANTHER" id="PTHR28626">
    <property type="entry name" value="SRR1-LIKE PROTEIN"/>
    <property type="match status" value="1"/>
</dbReference>
<dbReference type="Proteomes" id="UP000747399">
    <property type="component" value="Unassembled WGS sequence"/>
</dbReference>
<evidence type="ECO:0000259" key="3">
    <source>
        <dbReference type="Pfam" id="PF07985"/>
    </source>
</evidence>
<reference evidence="4" key="1">
    <citation type="journal article" date="2021" name="Proc. Natl. Acad. Sci. U.S.A.">
        <title>Three genomes in the algal genus Volvox reveal the fate of a haploid sex-determining region after a transition to homothallism.</title>
        <authorList>
            <person name="Yamamoto K."/>
            <person name="Hamaji T."/>
            <person name="Kawai-Toyooka H."/>
            <person name="Matsuzaki R."/>
            <person name="Takahashi F."/>
            <person name="Nishimura Y."/>
            <person name="Kawachi M."/>
            <person name="Noguchi H."/>
            <person name="Minakuchi Y."/>
            <person name="Umen J.G."/>
            <person name="Toyoda A."/>
            <person name="Nozaki H."/>
        </authorList>
    </citation>
    <scope>NUCLEOTIDE SEQUENCE</scope>
    <source>
        <strain evidence="4">NIES-3780</strain>
    </source>
</reference>
<organism evidence="4 5">
    <name type="scientific">Volvox africanus</name>
    <dbReference type="NCBI Taxonomy" id="51714"/>
    <lineage>
        <taxon>Eukaryota</taxon>
        <taxon>Viridiplantae</taxon>
        <taxon>Chlorophyta</taxon>
        <taxon>core chlorophytes</taxon>
        <taxon>Chlorophyceae</taxon>
        <taxon>CS clade</taxon>
        <taxon>Chlamydomonadales</taxon>
        <taxon>Volvocaceae</taxon>
        <taxon>Volvox</taxon>
    </lineage>
</organism>
<feature type="region of interest" description="Disordered" evidence="2">
    <location>
        <begin position="1"/>
        <end position="28"/>
    </location>
</feature>
<evidence type="ECO:0000313" key="4">
    <source>
        <dbReference type="EMBL" id="GIL64025.1"/>
    </source>
</evidence>
<feature type="domain" description="SRR1-like" evidence="3">
    <location>
        <begin position="233"/>
        <end position="367"/>
    </location>
</feature>
<proteinExistence type="inferred from homology"/>
<dbReference type="EMBL" id="BNCO01000062">
    <property type="protein sequence ID" value="GIL64025.1"/>
    <property type="molecule type" value="Genomic_DNA"/>
</dbReference>
<feature type="region of interest" description="Disordered" evidence="2">
    <location>
        <begin position="372"/>
        <end position="394"/>
    </location>
</feature>
<feature type="region of interest" description="Disordered" evidence="2">
    <location>
        <begin position="195"/>
        <end position="223"/>
    </location>
</feature>
<dbReference type="AlphaFoldDB" id="A0A8J4FBB5"/>
<gene>
    <name evidence="4" type="ORF">Vafri_18013</name>
</gene>
<dbReference type="GO" id="GO:0005634">
    <property type="term" value="C:nucleus"/>
    <property type="evidence" value="ECO:0007669"/>
    <property type="project" value="TreeGrafter"/>
</dbReference>
<sequence>MNGGDDDDGWTVVRGKGKGKNRLNEASLKRARDTCCPIEALGAVSAGAAQTPPATTDTTTIPATAADRGAREPSSNAGSLAIHGINSKRRRGPAQIHERTPAEQCEQLLSSIRSCRQEVADSPFFARLMGILSEVAATHLNHMPYSSYIPSNMSYMPRQPGASGMVTAARLAAAEEFTGTATVSDGGYHNITELDERSKDGDGMDMRTSPAEGAADGGGGSGNDAPTALTRWHCMRSLVVYGLGSPHLSRVSRYQLALVLLLRDQVLRGLTSPVHLYDPAFDDVDRLALEQLGLQVVDVDEGAARRVMEPTFFYMPHCERELYDALLRANWNGGAGSISDSHSGGVSGLPLLAVLGNSFRQYLERWQIKGRTGSGGAGGHHANTARLRGGGGGGGAPGPVVRSCLEGAAAEFVTPELRFPVPSAFNCMSLHLFPPSERLERLLAVGHDEEVVDATGPAESEGRKVVEVGSGTAMEIVS</sequence>
<evidence type="ECO:0000256" key="1">
    <source>
        <dbReference type="ARBA" id="ARBA00009856"/>
    </source>
</evidence>
<dbReference type="Pfam" id="PF07985">
    <property type="entry name" value="SRR1"/>
    <property type="match status" value="1"/>
</dbReference>
<dbReference type="GO" id="GO:0005737">
    <property type="term" value="C:cytoplasm"/>
    <property type="evidence" value="ECO:0007669"/>
    <property type="project" value="TreeGrafter"/>
</dbReference>
<evidence type="ECO:0000256" key="2">
    <source>
        <dbReference type="SAM" id="MobiDB-lite"/>
    </source>
</evidence>
<feature type="region of interest" description="Disordered" evidence="2">
    <location>
        <begin position="66"/>
        <end position="99"/>
    </location>
</feature>
<feature type="compositionally biased region" description="Basic and acidic residues" evidence="2">
    <location>
        <begin position="195"/>
        <end position="205"/>
    </location>
</feature>
<dbReference type="PANTHER" id="PTHR28626:SF3">
    <property type="entry name" value="SRR1-LIKE PROTEIN"/>
    <property type="match status" value="1"/>
</dbReference>
<dbReference type="InterPro" id="IPR040044">
    <property type="entry name" value="SRR1L"/>
</dbReference>
<dbReference type="InterPro" id="IPR012942">
    <property type="entry name" value="SRR1-like"/>
</dbReference>
<keyword evidence="5" id="KW-1185">Reference proteome</keyword>
<comment type="similarity">
    <text evidence="1">Belongs to the SRR1 family.</text>
</comment>